<dbReference type="AlphaFoldDB" id="A0AB35RXP2"/>
<sequence length="202" mass="21627">MAEQAPVALNHCITLPDELEPQPWTIRGRQPGPRGKLAVQITRYPGARKIIVTGRNPQAVAQAGGDAAICLNDDDTSLREQLAAQFANSIDVVVDYLWGTSAVNRLMAAAKTKSTLRYVQVGSLSGGEITLPGAFLRSAPIQLMGSRIGSLTLSQLLTATQSLFADAVPGQFSIACTPLPLNNVADVWDTDDSKKRSVFIIR</sequence>
<reference evidence="2 3" key="1">
    <citation type="submission" date="2023-10" db="EMBL/GenBank/DDBJ databases">
        <title>Phytobacter spp. The emergence of a new genus of hospital-origin enterobacteria encoding carbapenemases in Argentina.</title>
        <authorList>
            <person name="Vay C."/>
            <person name="Almuzara M."/>
            <person name="Traglia G.M."/>
            <person name="Campos J."/>
        </authorList>
    </citation>
    <scope>NUCLEOTIDE SEQUENCE [LARGE SCALE GENOMIC DNA]</scope>
    <source>
        <strain evidence="2 3">CVMA36</strain>
    </source>
</reference>
<feature type="domain" description="Alcohol dehydrogenase-like C-terminal" evidence="1">
    <location>
        <begin position="35"/>
        <end position="157"/>
    </location>
</feature>
<keyword evidence="3" id="KW-1185">Reference proteome</keyword>
<dbReference type="Pfam" id="PF00107">
    <property type="entry name" value="ADH_zinc_N"/>
    <property type="match status" value="1"/>
</dbReference>
<evidence type="ECO:0000313" key="3">
    <source>
        <dbReference type="Proteomes" id="UP001286589"/>
    </source>
</evidence>
<comment type="caution">
    <text evidence="2">The sequence shown here is derived from an EMBL/GenBank/DDBJ whole genome shotgun (WGS) entry which is preliminary data.</text>
</comment>
<dbReference type="EMBL" id="JAWJAC010000008">
    <property type="protein sequence ID" value="MDV2863694.1"/>
    <property type="molecule type" value="Genomic_DNA"/>
</dbReference>
<proteinExistence type="predicted"/>
<protein>
    <recommendedName>
        <fullName evidence="1">Alcohol dehydrogenase-like C-terminal domain-containing protein</fullName>
    </recommendedName>
</protein>
<evidence type="ECO:0000259" key="1">
    <source>
        <dbReference type="Pfam" id="PF00107"/>
    </source>
</evidence>
<dbReference type="Gene3D" id="3.40.50.720">
    <property type="entry name" value="NAD(P)-binding Rossmann-like Domain"/>
    <property type="match status" value="1"/>
</dbReference>
<dbReference type="Proteomes" id="UP001286589">
    <property type="component" value="Unassembled WGS sequence"/>
</dbReference>
<dbReference type="InterPro" id="IPR036291">
    <property type="entry name" value="NAD(P)-bd_dom_sf"/>
</dbReference>
<name>A0AB35RXP2_9ENTR</name>
<dbReference type="InterPro" id="IPR013149">
    <property type="entry name" value="ADH-like_C"/>
</dbReference>
<gene>
    <name evidence="2" type="ORF">R0H02_14605</name>
</gene>
<accession>A0AB35RXP2</accession>
<dbReference type="RefSeq" id="WP_229221842.1">
    <property type="nucleotide sequence ID" value="NZ_JAWJAC010000008.1"/>
</dbReference>
<dbReference type="SUPFAM" id="SSF51735">
    <property type="entry name" value="NAD(P)-binding Rossmann-fold domains"/>
    <property type="match status" value="1"/>
</dbReference>
<evidence type="ECO:0000313" key="2">
    <source>
        <dbReference type="EMBL" id="MDV2863694.1"/>
    </source>
</evidence>
<organism evidence="2 3">
    <name type="scientific">Phytobacter ursingii</name>
    <dbReference type="NCBI Taxonomy" id="1972431"/>
    <lineage>
        <taxon>Bacteria</taxon>
        <taxon>Pseudomonadati</taxon>
        <taxon>Pseudomonadota</taxon>
        <taxon>Gammaproteobacteria</taxon>
        <taxon>Enterobacterales</taxon>
        <taxon>Enterobacteriaceae</taxon>
        <taxon>Phytobacter</taxon>
    </lineage>
</organism>